<proteinExistence type="predicted"/>
<feature type="compositionally biased region" description="Polar residues" evidence="1">
    <location>
        <begin position="55"/>
        <end position="87"/>
    </location>
</feature>
<name>A0AAD4XWX3_9MAGN</name>
<keyword evidence="3" id="KW-1185">Reference proteome</keyword>
<protein>
    <submittedName>
        <fullName evidence="2">Uncharacterized protein</fullName>
    </submittedName>
</protein>
<evidence type="ECO:0000313" key="2">
    <source>
        <dbReference type="EMBL" id="KAI3963796.1"/>
    </source>
</evidence>
<evidence type="ECO:0000313" key="3">
    <source>
        <dbReference type="Proteomes" id="UP001202328"/>
    </source>
</evidence>
<reference evidence="2" key="1">
    <citation type="submission" date="2022-04" db="EMBL/GenBank/DDBJ databases">
        <title>A functionally conserved STORR gene fusion in Papaver species that diverged 16.8 million years ago.</title>
        <authorList>
            <person name="Catania T."/>
        </authorList>
    </citation>
    <scope>NUCLEOTIDE SEQUENCE</scope>
    <source>
        <strain evidence="2">S-188037</strain>
    </source>
</reference>
<feature type="region of interest" description="Disordered" evidence="1">
    <location>
        <begin position="1"/>
        <end position="87"/>
    </location>
</feature>
<dbReference type="EMBL" id="JAJJMB010000011">
    <property type="protein sequence ID" value="KAI3963796.1"/>
    <property type="molecule type" value="Genomic_DNA"/>
</dbReference>
<comment type="caution">
    <text evidence="2">The sequence shown here is derived from an EMBL/GenBank/DDBJ whole genome shotgun (WGS) entry which is preliminary data.</text>
</comment>
<gene>
    <name evidence="2" type="ORF">MKW98_029906</name>
</gene>
<sequence>MASTQIRAFSTASALGSKPNTLKRTNQSRTIRAAAKKIVKKPPTPPPGKGKKPPQTNSVSIMSESSSTRTDEINSSNKAQQKDINTG</sequence>
<accession>A0AAD4XWX3</accession>
<feature type="compositionally biased region" description="Polar residues" evidence="1">
    <location>
        <begin position="1"/>
        <end position="30"/>
    </location>
</feature>
<organism evidence="2 3">
    <name type="scientific">Papaver atlanticum</name>
    <dbReference type="NCBI Taxonomy" id="357466"/>
    <lineage>
        <taxon>Eukaryota</taxon>
        <taxon>Viridiplantae</taxon>
        <taxon>Streptophyta</taxon>
        <taxon>Embryophyta</taxon>
        <taxon>Tracheophyta</taxon>
        <taxon>Spermatophyta</taxon>
        <taxon>Magnoliopsida</taxon>
        <taxon>Ranunculales</taxon>
        <taxon>Papaveraceae</taxon>
        <taxon>Papaveroideae</taxon>
        <taxon>Papaver</taxon>
    </lineage>
</organism>
<dbReference type="AlphaFoldDB" id="A0AAD4XWX3"/>
<dbReference type="Proteomes" id="UP001202328">
    <property type="component" value="Unassembled WGS sequence"/>
</dbReference>
<evidence type="ECO:0000256" key="1">
    <source>
        <dbReference type="SAM" id="MobiDB-lite"/>
    </source>
</evidence>